<protein>
    <submittedName>
        <fullName evidence="1">Uncharacterized protein</fullName>
    </submittedName>
</protein>
<reference evidence="1 2" key="1">
    <citation type="submission" date="2014-03" db="EMBL/GenBank/DDBJ databases">
        <authorList>
            <person name="Churilla B.M."/>
            <person name="Abrahim M.R."/>
            <person name="Burke K.A."/>
            <person name="Yu V.J."/>
            <person name="Adkins N.L."/>
            <person name="Cohen K.L."/>
            <person name="Colicchio M.A."/>
            <person name="Fasoranti T.O."/>
            <person name="Genkil J.S."/>
            <person name="Kramer Z.J."/>
            <person name="Prout A.K."/>
            <person name="Schafer C.E."/>
            <person name="Schwarz A.G."/>
            <person name="Tish M."/>
            <person name="Vispute N."/>
            <person name="Wilkes K.E."/>
            <person name="Williams C.R."/>
            <person name="Xiao X."/>
            <person name="Yoder B.A."/>
            <person name="Lapin J.S."/>
            <person name="Ott C.T."/>
            <person name="Walburn T.D."/>
            <person name="Bradley K.W."/>
            <person name="Clarke D.Q."/>
            <person name="Lewis M.F."/>
            <person name="Barker L.P."/>
            <person name="Bailey C."/>
            <person name="Asai D.J."/>
            <person name="Bowman C.A."/>
            <person name="Russell D.A."/>
            <person name="Pope W.H."/>
            <person name="Jacobs-Sera D."/>
            <person name="Hendrix R.W."/>
            <person name="Hatfull G.F."/>
        </authorList>
    </citation>
    <scope>NUCLEOTIDE SEQUENCE [LARGE SCALE GENOMIC DNA]</scope>
</reference>
<name>A0A068CCY3_9CAUD</name>
<evidence type="ECO:0000313" key="1">
    <source>
        <dbReference type="EMBL" id="AID18135.1"/>
    </source>
</evidence>
<gene>
    <name evidence="1" type="primary">55</name>
    <name evidence="1" type="ORF">PBI_WILLIS_55</name>
</gene>
<organism evidence="1 2">
    <name type="scientific">Mycobacterium phage Willis</name>
    <dbReference type="NCBI Taxonomy" id="1486404"/>
    <lineage>
        <taxon>Viruses</taxon>
        <taxon>Duplodnaviria</taxon>
        <taxon>Heunggongvirae</taxon>
        <taxon>Uroviricota</taxon>
        <taxon>Caudoviricetes</taxon>
        <taxon>Ceeclamvirinae</taxon>
        <taxon>Bixzunavirus</taxon>
        <taxon>Bixzunavirus Bxz1</taxon>
    </lineage>
</organism>
<sequence>MKYLIKHDSDVPRGDVEFHEIPNVQPDLYNLYRWPVDVYSSQFNVMLDGNRAGEVIIRTTDGRISSIGVPNLIDDSGTARRYALALLAAADLWDELFPDGKVDHEVLNRMAREQRERFVPDETA</sequence>
<dbReference type="EMBL" id="KJ595575">
    <property type="protein sequence ID" value="AID18135.1"/>
    <property type="molecule type" value="Genomic_DNA"/>
</dbReference>
<dbReference type="Proteomes" id="UP000027390">
    <property type="component" value="Segment"/>
</dbReference>
<proteinExistence type="predicted"/>
<evidence type="ECO:0000313" key="2">
    <source>
        <dbReference type="Proteomes" id="UP000027390"/>
    </source>
</evidence>
<accession>A0A068CCY3</accession>